<evidence type="ECO:0000313" key="5">
    <source>
        <dbReference type="EMBL" id="SFV74606.1"/>
    </source>
</evidence>
<keyword evidence="4" id="KW-0694">RNA-binding</keyword>
<organism evidence="5">
    <name type="scientific">hydrothermal vent metagenome</name>
    <dbReference type="NCBI Taxonomy" id="652676"/>
    <lineage>
        <taxon>unclassified sequences</taxon>
        <taxon>metagenomes</taxon>
        <taxon>ecological metagenomes</taxon>
    </lineage>
</organism>
<dbReference type="PANTHER" id="PTHR34984:SF1">
    <property type="entry name" value="CARBON STORAGE REGULATOR"/>
    <property type="match status" value="1"/>
</dbReference>
<keyword evidence="3" id="KW-0810">Translation regulation</keyword>
<name>A0A1W1D2H4_9ZZZZ</name>
<dbReference type="AlphaFoldDB" id="A0A1W1D2H4"/>
<dbReference type="InterPro" id="IPR036107">
    <property type="entry name" value="CsrA_sf"/>
</dbReference>
<protein>
    <submittedName>
        <fullName evidence="5">Carbon storage regulator</fullName>
    </submittedName>
</protein>
<dbReference type="GO" id="GO:0048027">
    <property type="term" value="F:mRNA 5'-UTR binding"/>
    <property type="evidence" value="ECO:0007669"/>
    <property type="project" value="TreeGrafter"/>
</dbReference>
<sequence>MLVLARKLGESIVIGDGIVVKVISIEKGVVKLGIDAPSSVPIVRSELLEDLKDANIAASKKEVDIDNINLLSKILKK</sequence>
<keyword evidence="2" id="KW-0678">Repressor</keyword>
<dbReference type="GO" id="GO:0006402">
    <property type="term" value="P:mRNA catabolic process"/>
    <property type="evidence" value="ECO:0007669"/>
    <property type="project" value="InterPro"/>
</dbReference>
<dbReference type="SUPFAM" id="SSF117130">
    <property type="entry name" value="CsrA-like"/>
    <property type="match status" value="1"/>
</dbReference>
<dbReference type="GO" id="GO:0006109">
    <property type="term" value="P:regulation of carbohydrate metabolic process"/>
    <property type="evidence" value="ECO:0007669"/>
    <property type="project" value="InterPro"/>
</dbReference>
<keyword evidence="1" id="KW-0963">Cytoplasm</keyword>
<dbReference type="GO" id="GO:0005829">
    <property type="term" value="C:cytosol"/>
    <property type="evidence" value="ECO:0007669"/>
    <property type="project" value="TreeGrafter"/>
</dbReference>
<dbReference type="PANTHER" id="PTHR34984">
    <property type="entry name" value="CARBON STORAGE REGULATOR"/>
    <property type="match status" value="1"/>
</dbReference>
<dbReference type="FunFam" id="2.60.40.4380:FF:000002">
    <property type="entry name" value="Translational regulator CsrA"/>
    <property type="match status" value="1"/>
</dbReference>
<evidence type="ECO:0000256" key="1">
    <source>
        <dbReference type="ARBA" id="ARBA00022490"/>
    </source>
</evidence>
<dbReference type="Gene3D" id="2.60.40.4380">
    <property type="entry name" value="Translational regulator CsrA"/>
    <property type="match status" value="1"/>
</dbReference>
<dbReference type="Pfam" id="PF02599">
    <property type="entry name" value="CsrA"/>
    <property type="match status" value="1"/>
</dbReference>
<reference evidence="5" key="1">
    <citation type="submission" date="2016-10" db="EMBL/GenBank/DDBJ databases">
        <authorList>
            <person name="de Groot N.N."/>
        </authorList>
    </citation>
    <scope>NUCLEOTIDE SEQUENCE</scope>
</reference>
<accession>A0A1W1D2H4</accession>
<evidence type="ECO:0000256" key="4">
    <source>
        <dbReference type="ARBA" id="ARBA00022884"/>
    </source>
</evidence>
<proteinExistence type="inferred from homology"/>
<evidence type="ECO:0000256" key="3">
    <source>
        <dbReference type="ARBA" id="ARBA00022845"/>
    </source>
</evidence>
<evidence type="ECO:0000256" key="2">
    <source>
        <dbReference type="ARBA" id="ARBA00022491"/>
    </source>
</evidence>
<gene>
    <name evidence="5" type="ORF">MNB_SM-3-497</name>
</gene>
<dbReference type="InterPro" id="IPR003751">
    <property type="entry name" value="CsrA"/>
</dbReference>
<dbReference type="GO" id="GO:0045947">
    <property type="term" value="P:negative regulation of translational initiation"/>
    <property type="evidence" value="ECO:0007669"/>
    <property type="project" value="TreeGrafter"/>
</dbReference>
<dbReference type="NCBIfam" id="TIGR00202">
    <property type="entry name" value="csrA"/>
    <property type="match status" value="1"/>
</dbReference>
<dbReference type="EMBL" id="FPHP01000002">
    <property type="protein sequence ID" value="SFV74606.1"/>
    <property type="molecule type" value="Genomic_DNA"/>
</dbReference>
<dbReference type="HAMAP" id="MF_00167">
    <property type="entry name" value="CsrA"/>
    <property type="match status" value="1"/>
</dbReference>